<keyword evidence="5" id="KW-0808">Transferase</keyword>
<dbReference type="CDD" id="cd00609">
    <property type="entry name" value="AAT_like"/>
    <property type="match status" value="1"/>
</dbReference>
<evidence type="ECO:0000259" key="7">
    <source>
        <dbReference type="Pfam" id="PF00155"/>
    </source>
</evidence>
<keyword evidence="6" id="KW-0663">Pyridoxal phosphate</keyword>
<comment type="cofactor">
    <cofactor evidence="1">
        <name>pyridoxal 5'-phosphate</name>
        <dbReference type="ChEBI" id="CHEBI:597326"/>
    </cofactor>
</comment>
<evidence type="ECO:0000256" key="1">
    <source>
        <dbReference type="ARBA" id="ARBA00001933"/>
    </source>
</evidence>
<comment type="similarity">
    <text evidence="2">Belongs to the class-I pyridoxal-phosphate-dependent aminotransferase family.</text>
</comment>
<dbReference type="PANTHER" id="PTHR42790">
    <property type="entry name" value="AMINOTRANSFERASE"/>
    <property type="match status" value="1"/>
</dbReference>
<dbReference type="EMBL" id="CAEZVM010000051">
    <property type="protein sequence ID" value="CAB4637475.1"/>
    <property type="molecule type" value="Genomic_DNA"/>
</dbReference>
<evidence type="ECO:0000256" key="6">
    <source>
        <dbReference type="ARBA" id="ARBA00022898"/>
    </source>
</evidence>
<dbReference type="InterPro" id="IPR015422">
    <property type="entry name" value="PyrdxlP-dep_Trfase_small"/>
</dbReference>
<comment type="subunit">
    <text evidence="3">Homodimer.</text>
</comment>
<dbReference type="Pfam" id="PF00155">
    <property type="entry name" value="Aminotran_1_2"/>
    <property type="match status" value="1"/>
</dbReference>
<dbReference type="GO" id="GO:1901605">
    <property type="term" value="P:alpha-amino acid metabolic process"/>
    <property type="evidence" value="ECO:0007669"/>
    <property type="project" value="TreeGrafter"/>
</dbReference>
<dbReference type="InterPro" id="IPR015421">
    <property type="entry name" value="PyrdxlP-dep_Trfase_major"/>
</dbReference>
<organism evidence="8">
    <name type="scientific">freshwater metagenome</name>
    <dbReference type="NCBI Taxonomy" id="449393"/>
    <lineage>
        <taxon>unclassified sequences</taxon>
        <taxon>metagenomes</taxon>
        <taxon>ecological metagenomes</taxon>
    </lineage>
</organism>
<dbReference type="InterPro" id="IPR015424">
    <property type="entry name" value="PyrdxlP-dep_Trfase"/>
</dbReference>
<evidence type="ECO:0000256" key="2">
    <source>
        <dbReference type="ARBA" id="ARBA00007441"/>
    </source>
</evidence>
<reference evidence="8" key="1">
    <citation type="submission" date="2020-05" db="EMBL/GenBank/DDBJ databases">
        <authorList>
            <person name="Chiriac C."/>
            <person name="Salcher M."/>
            <person name="Ghai R."/>
            <person name="Kavagutti S V."/>
        </authorList>
    </citation>
    <scope>NUCLEOTIDE SEQUENCE</scope>
</reference>
<accession>A0A6J6JM46</accession>
<gene>
    <name evidence="8" type="ORF">UFOPK2032_01031</name>
</gene>
<dbReference type="SUPFAM" id="SSF53383">
    <property type="entry name" value="PLP-dependent transferases"/>
    <property type="match status" value="1"/>
</dbReference>
<evidence type="ECO:0000256" key="4">
    <source>
        <dbReference type="ARBA" id="ARBA00022576"/>
    </source>
</evidence>
<name>A0A6J6JM46_9ZZZZ</name>
<evidence type="ECO:0000256" key="3">
    <source>
        <dbReference type="ARBA" id="ARBA00011738"/>
    </source>
</evidence>
<dbReference type="PANTHER" id="PTHR42790:SF19">
    <property type="entry name" value="KYNURENINE_ALPHA-AMINOADIPATE AMINOTRANSFERASE, MITOCHONDRIAL"/>
    <property type="match status" value="1"/>
</dbReference>
<evidence type="ECO:0000256" key="5">
    <source>
        <dbReference type="ARBA" id="ARBA00022679"/>
    </source>
</evidence>
<dbReference type="Gene3D" id="3.90.1150.10">
    <property type="entry name" value="Aspartate Aminotransferase, domain 1"/>
    <property type="match status" value="1"/>
</dbReference>
<feature type="domain" description="Aminotransferase class I/classII large" evidence="7">
    <location>
        <begin position="67"/>
        <end position="397"/>
    </location>
</feature>
<dbReference type="AlphaFoldDB" id="A0A6J6JM46"/>
<dbReference type="Gene3D" id="3.40.640.10">
    <property type="entry name" value="Type I PLP-dependent aspartate aminotransferase-like (Major domain)"/>
    <property type="match status" value="1"/>
</dbReference>
<dbReference type="GO" id="GO:0030170">
    <property type="term" value="F:pyridoxal phosphate binding"/>
    <property type="evidence" value="ECO:0007669"/>
    <property type="project" value="InterPro"/>
</dbReference>
<evidence type="ECO:0000313" key="8">
    <source>
        <dbReference type="EMBL" id="CAB4637475.1"/>
    </source>
</evidence>
<protein>
    <submittedName>
        <fullName evidence="8">Unannotated protein</fullName>
    </submittedName>
</protein>
<keyword evidence="4" id="KW-0032">Aminotransferase</keyword>
<dbReference type="FunFam" id="3.40.640.10:FF:000053">
    <property type="entry name" value="Aminotransferase, class I"/>
    <property type="match status" value="1"/>
</dbReference>
<dbReference type="InterPro" id="IPR050859">
    <property type="entry name" value="Class-I_PLP-dep_aminotransf"/>
</dbReference>
<dbReference type="InterPro" id="IPR004839">
    <property type="entry name" value="Aminotransferase_I/II_large"/>
</dbReference>
<dbReference type="GO" id="GO:0008483">
    <property type="term" value="F:transaminase activity"/>
    <property type="evidence" value="ECO:0007669"/>
    <property type="project" value="UniProtKB-KW"/>
</dbReference>
<sequence>MPKTEGERFDHWIDSYAKRAGALSVSEVRALFAVASRPEVVSLAGGMPNVSALPKELITESFEKLMSDKGDMALQYGGGQGDITLRGQIQEIMALEGIHSSVEDLVVTTGSQHGLELLAGLFLDEGDVVIAEGPSYVGALGIFRHYLAEVEHVYTDGDGMSPEALEQAIKKLKSAGKKIKLLYLVPNFANPSGVTLSAKRRPEILAIAKRNNILVVEDNPYGLLYFDKAPPRALRSLDENVIYLGSFSKILVPGFRVGYVLAPPPIREKLVLAQESAILCPSAFSQMLISEYLATADWQKQVDTFRGVYLERKNAALKAMKEYLPTLTTTKPNGGFYLWVDLPEGMDSKAMLPLAVKELVAYTPGTAFYGDGQGKNKLRICYSYPTPERIDLGIKRLSNVVNLQLELQQTFGKA</sequence>
<proteinExistence type="inferred from homology"/>